<dbReference type="AlphaFoldDB" id="B9TGG6"/>
<gene>
    <name evidence="1" type="ORF">RCOM_1847970</name>
</gene>
<evidence type="ECO:0000313" key="2">
    <source>
        <dbReference type="Proteomes" id="UP000008311"/>
    </source>
</evidence>
<accession>B9TGG6</accession>
<dbReference type="EMBL" id="EQ980642">
    <property type="protein sequence ID" value="EEF25047.1"/>
    <property type="molecule type" value="Genomic_DNA"/>
</dbReference>
<organism evidence="1 2">
    <name type="scientific">Ricinus communis</name>
    <name type="common">Castor bean</name>
    <dbReference type="NCBI Taxonomy" id="3988"/>
    <lineage>
        <taxon>Eukaryota</taxon>
        <taxon>Viridiplantae</taxon>
        <taxon>Streptophyta</taxon>
        <taxon>Embryophyta</taxon>
        <taxon>Tracheophyta</taxon>
        <taxon>Spermatophyta</taxon>
        <taxon>Magnoliopsida</taxon>
        <taxon>eudicotyledons</taxon>
        <taxon>Gunneridae</taxon>
        <taxon>Pentapetalae</taxon>
        <taxon>rosids</taxon>
        <taxon>fabids</taxon>
        <taxon>Malpighiales</taxon>
        <taxon>Euphorbiaceae</taxon>
        <taxon>Acalyphoideae</taxon>
        <taxon>Acalypheae</taxon>
        <taxon>Ricinus</taxon>
    </lineage>
</organism>
<proteinExistence type="predicted"/>
<dbReference type="Proteomes" id="UP000008311">
    <property type="component" value="Unassembled WGS sequence"/>
</dbReference>
<dbReference type="InParanoid" id="B9TGG6"/>
<name>B9TGG6_RICCO</name>
<keyword evidence="2" id="KW-1185">Reference proteome</keyword>
<protein>
    <submittedName>
        <fullName evidence="1">Uncharacterized protein</fullName>
    </submittedName>
</protein>
<reference evidence="2" key="1">
    <citation type="journal article" date="2010" name="Nat. Biotechnol.">
        <title>Draft genome sequence of the oilseed species Ricinus communis.</title>
        <authorList>
            <person name="Chan A.P."/>
            <person name="Crabtree J."/>
            <person name="Zhao Q."/>
            <person name="Lorenzi H."/>
            <person name="Orvis J."/>
            <person name="Puiu D."/>
            <person name="Melake-Berhan A."/>
            <person name="Jones K.M."/>
            <person name="Redman J."/>
            <person name="Chen G."/>
            <person name="Cahoon E.B."/>
            <person name="Gedil M."/>
            <person name="Stanke M."/>
            <person name="Haas B.J."/>
            <person name="Wortman J.R."/>
            <person name="Fraser-Liggett C.M."/>
            <person name="Ravel J."/>
            <person name="Rabinowicz P.D."/>
        </authorList>
    </citation>
    <scope>NUCLEOTIDE SEQUENCE [LARGE SCALE GENOMIC DNA]</scope>
    <source>
        <strain evidence="2">cv. Hale</strain>
    </source>
</reference>
<evidence type="ECO:0000313" key="1">
    <source>
        <dbReference type="EMBL" id="EEF25047.1"/>
    </source>
</evidence>
<sequence>MGHESPYLFPVIGNQATSIQLRDGLALVCDQARHIVTCARRTHGDATAMNIDLICRRIDRMLAIGQSNVEAGMEALTAMGTLHIKTLKFIRLVEQANLPL</sequence>